<evidence type="ECO:0008006" key="5">
    <source>
        <dbReference type="Google" id="ProtNLM"/>
    </source>
</evidence>
<keyword evidence="2" id="KW-0812">Transmembrane</keyword>
<protein>
    <recommendedName>
        <fullName evidence="5">DUF3311 domain-containing protein</fullName>
    </recommendedName>
</protein>
<accession>A0ABP9DTL5</accession>
<keyword evidence="2" id="KW-0472">Membrane</keyword>
<comment type="caution">
    <text evidence="3">The sequence shown here is derived from an EMBL/GenBank/DDBJ whole genome shotgun (WGS) entry which is preliminary data.</text>
</comment>
<dbReference type="EMBL" id="BAABJY010000001">
    <property type="protein sequence ID" value="GAA4855188.1"/>
    <property type="molecule type" value="Genomic_DNA"/>
</dbReference>
<feature type="compositionally biased region" description="Basic residues" evidence="1">
    <location>
        <begin position="70"/>
        <end position="95"/>
    </location>
</feature>
<dbReference type="Proteomes" id="UP001501323">
    <property type="component" value="Unassembled WGS sequence"/>
</dbReference>
<evidence type="ECO:0000313" key="3">
    <source>
        <dbReference type="EMBL" id="GAA4855188.1"/>
    </source>
</evidence>
<evidence type="ECO:0000256" key="1">
    <source>
        <dbReference type="SAM" id="MobiDB-lite"/>
    </source>
</evidence>
<sequence length="95" mass="10027">MLQAVAGVFVVALVAVVSLPQARGFHAGIGWIPFWLLALPASAWCALWAARRDALAEAGASAEPVGAQPPRRRTLAQARRRGVAAPRTPRRAHAA</sequence>
<proteinExistence type="predicted"/>
<organism evidence="3 4">
    <name type="scientific">Luteimonas vadosa</name>
    <dbReference type="NCBI Taxonomy" id="1165507"/>
    <lineage>
        <taxon>Bacteria</taxon>
        <taxon>Pseudomonadati</taxon>
        <taxon>Pseudomonadota</taxon>
        <taxon>Gammaproteobacteria</taxon>
        <taxon>Lysobacterales</taxon>
        <taxon>Lysobacteraceae</taxon>
        <taxon>Luteimonas</taxon>
    </lineage>
</organism>
<keyword evidence="4" id="KW-1185">Reference proteome</keyword>
<reference evidence="4" key="1">
    <citation type="journal article" date="2019" name="Int. J. Syst. Evol. Microbiol.">
        <title>The Global Catalogue of Microorganisms (GCM) 10K type strain sequencing project: providing services to taxonomists for standard genome sequencing and annotation.</title>
        <authorList>
            <consortium name="The Broad Institute Genomics Platform"/>
            <consortium name="The Broad Institute Genome Sequencing Center for Infectious Disease"/>
            <person name="Wu L."/>
            <person name="Ma J."/>
        </authorList>
    </citation>
    <scope>NUCLEOTIDE SEQUENCE [LARGE SCALE GENOMIC DNA]</scope>
    <source>
        <strain evidence="4">JCM 18392</strain>
    </source>
</reference>
<feature type="region of interest" description="Disordered" evidence="1">
    <location>
        <begin position="60"/>
        <end position="95"/>
    </location>
</feature>
<evidence type="ECO:0000256" key="2">
    <source>
        <dbReference type="SAM" id="Phobius"/>
    </source>
</evidence>
<gene>
    <name evidence="3" type="ORF">GCM10023332_03480</name>
</gene>
<name>A0ABP9DTL5_9GAMM</name>
<keyword evidence="2" id="KW-1133">Transmembrane helix</keyword>
<feature type="transmembrane region" description="Helical" evidence="2">
    <location>
        <begin position="28"/>
        <end position="50"/>
    </location>
</feature>
<dbReference type="RefSeq" id="WP_345293776.1">
    <property type="nucleotide sequence ID" value="NZ_BAABJY010000001.1"/>
</dbReference>
<evidence type="ECO:0000313" key="4">
    <source>
        <dbReference type="Proteomes" id="UP001501323"/>
    </source>
</evidence>